<protein>
    <submittedName>
        <fullName evidence="3">Uncharacterized protein</fullName>
    </submittedName>
</protein>
<dbReference type="AlphaFoldDB" id="A0A915ILU5"/>
<dbReference type="Proteomes" id="UP000887565">
    <property type="component" value="Unplaced"/>
</dbReference>
<evidence type="ECO:0000313" key="3">
    <source>
        <dbReference type="WBParaSite" id="nRc.2.0.1.t15152-RA"/>
    </source>
</evidence>
<keyword evidence="2" id="KW-1185">Reference proteome</keyword>
<organism evidence="2 3">
    <name type="scientific">Romanomermis culicivorax</name>
    <name type="common">Nematode worm</name>
    <dbReference type="NCBI Taxonomy" id="13658"/>
    <lineage>
        <taxon>Eukaryota</taxon>
        <taxon>Metazoa</taxon>
        <taxon>Ecdysozoa</taxon>
        <taxon>Nematoda</taxon>
        <taxon>Enoplea</taxon>
        <taxon>Dorylaimia</taxon>
        <taxon>Mermithida</taxon>
        <taxon>Mermithoidea</taxon>
        <taxon>Mermithidae</taxon>
        <taxon>Romanomermis</taxon>
    </lineage>
</organism>
<evidence type="ECO:0000313" key="2">
    <source>
        <dbReference type="Proteomes" id="UP000887565"/>
    </source>
</evidence>
<dbReference type="WBParaSite" id="nRc.2.0.1.t15152-RA">
    <property type="protein sequence ID" value="nRc.2.0.1.t15152-RA"/>
    <property type="gene ID" value="nRc.2.0.1.g15152"/>
</dbReference>
<feature type="coiled-coil region" evidence="1">
    <location>
        <begin position="8"/>
        <end position="522"/>
    </location>
</feature>
<accession>A0A915ILU5</accession>
<reference evidence="3" key="1">
    <citation type="submission" date="2022-11" db="UniProtKB">
        <authorList>
            <consortium name="WormBaseParasite"/>
        </authorList>
    </citation>
    <scope>IDENTIFICATION</scope>
</reference>
<name>A0A915ILU5_ROMCU</name>
<proteinExistence type="predicted"/>
<evidence type="ECO:0000256" key="1">
    <source>
        <dbReference type="SAM" id="Coils"/>
    </source>
</evidence>
<sequence>MKIVSPEVNELLEQLEKTREECSALHKQIDLLLDDRTATEKKAIELMTNLCADQKRHYEKEIELLRNSLSEYEADKEHLERVKNSVTIRSQNLEKEVRRLTDELNDKSTALEEMKYKNNKETHEEIGELRAKNTNLQERLDKISEENEELSKEIATQNERRDKLIEELEQFKKMIAENEQTSSDALKQLCNELSEAKLQKADLRCRLLESERENLRLKTSQVDYIDGVSTKDEIERLQTHLDDADKKLKETTSDLKRTKDELIETKYRLDSCRGENEILRRDYDEAKHELDDRTIENHNRVDTFERQIDDLKKQNLTLKDVCKEMDVQYDDMLKVLNRHKTQNELLSDENQQLHVELQKLQNDYDKVKNMSSKERMEKEKLESRAKYWQDEVQTTEKDYKEELMNLGRLIATEKGVSLEYIKQLEQLKDSKREVESRVHLLEALLQEASKDSRVLNDEKRLFEEKMTNRIADLEDMHKEREKKLKTMLDETMNMCEQYKKDYERMKSENQQLKTTSEHHEMDIMKLNATILQYQKLNTHLQTQLNNFPKRGCFLCPDKKTLPNPNALSPERMEELLADYRQQNADLSTMVRTLQNTLKEERNKLNNLSRKPKERLEIVGRDIAIIKKTNSMSSDISTACKTTVHHKCAETLMNTCGLPMLYSDHFFEEEKRVKESLADARMYGWLKLWRSESNSWIDSFASLENGVISFFHSAADATAKKTPVARIDLKACLWKIHLKPGAELAVAVSDIPFIIE</sequence>
<feature type="coiled-coil region" evidence="1">
    <location>
        <begin position="576"/>
        <end position="610"/>
    </location>
</feature>
<keyword evidence="1" id="KW-0175">Coiled coil</keyword>
<dbReference type="OMA" id="KLEAQHC"/>